<dbReference type="Pfam" id="PF03176">
    <property type="entry name" value="MMPL"/>
    <property type="match status" value="2"/>
</dbReference>
<evidence type="ECO:0000313" key="11">
    <source>
        <dbReference type="Proteomes" id="UP001595975"/>
    </source>
</evidence>
<sequence length="756" mass="77641">MSQGLLEERRTAAEESGPHRPGPLGRIAGWSFRNRGRTVLLWLLAAAAAFGLSAGLGAKYSADYTAPGSDSKQAQLLLARDFPGLGGESISLVLTSDSSVADAATRDRVKDLLTRMAEVPHVSGIDDPYGPRGKVSADGRTALGQIHLDVAVAPDMPKADTQRLLDLARPVDGGVRVHLGGLTVQQAEQGAIGSEGIGIAAAAVILVITFGSVVAAGLPMLTALGGLAVSSALLPVLAAIMPVPDWSTSLAAMLGIGVGIDYALLLVTRFREWRAEGLDPEAATVAALDTAGRAVVVAGMTVVVSMLGLFAMGLSFMRGAAVSAILSVLVVITASATLFPALLGYLGRHIERLRLPLPRRRAAQGESSVGAGSVGAGWLRWSRLVERHRVLGAVTGVVVLLALAAPFLGVRFGFPDAGNDPAGRSNRLAYDTVAAGFGPGSNGPLVLVAELAPGTPADATASLPTALKAVPGVAAVTPPVPGTDGRSLLLTVVPDTGPQSGATKALVRDLREHVIPAAAGPGVQVHVGGATASAIDSTDNISRRIPLLVGGVVTVSMLLLLVAFRSLAVALKAAVMNLLSVGAAYGVVALVLEGGTAGRLIGIDSPTPLPAFVPVLTFAVLFGLSMDYEVFLVSRMREAWLRTNDNAESIVSGLAGTARVITAAAAIMVAVFAAFVPAPELPIKVIGVGMGSAILIDATLVRLLLVPAVMHLLGRGNWWLPTWLDRRLPHLHVEGHTESYQPKAPAEAPRSPAPVG</sequence>
<evidence type="ECO:0000256" key="1">
    <source>
        <dbReference type="ARBA" id="ARBA00004651"/>
    </source>
</evidence>
<dbReference type="PANTHER" id="PTHR33406">
    <property type="entry name" value="MEMBRANE PROTEIN MJ1562-RELATED"/>
    <property type="match status" value="1"/>
</dbReference>
<comment type="subcellular location">
    <subcellularLocation>
        <location evidence="1">Cell membrane</location>
        <topology evidence="1">Multi-pass membrane protein</topology>
    </subcellularLocation>
</comment>
<feature type="transmembrane region" description="Helical" evidence="8">
    <location>
        <begin position="390"/>
        <end position="414"/>
    </location>
</feature>
<dbReference type="RefSeq" id="WP_380229504.1">
    <property type="nucleotide sequence ID" value="NZ_JBHSOF010000069.1"/>
</dbReference>
<dbReference type="PROSITE" id="PS50156">
    <property type="entry name" value="SSD"/>
    <property type="match status" value="1"/>
</dbReference>
<feature type="transmembrane region" description="Helical" evidence="8">
    <location>
        <begin position="545"/>
        <end position="564"/>
    </location>
</feature>
<feature type="transmembrane region" description="Helical" evidence="8">
    <location>
        <begin position="320"/>
        <end position="346"/>
    </location>
</feature>
<evidence type="ECO:0000256" key="5">
    <source>
        <dbReference type="ARBA" id="ARBA00022989"/>
    </source>
</evidence>
<evidence type="ECO:0000256" key="6">
    <source>
        <dbReference type="ARBA" id="ARBA00023136"/>
    </source>
</evidence>
<evidence type="ECO:0000256" key="2">
    <source>
        <dbReference type="ARBA" id="ARBA00010157"/>
    </source>
</evidence>
<feature type="transmembrane region" description="Helical" evidence="8">
    <location>
        <begin position="39"/>
        <end position="58"/>
    </location>
</feature>
<feature type="transmembrane region" description="Helical" evidence="8">
    <location>
        <begin position="681"/>
        <end position="705"/>
    </location>
</feature>
<dbReference type="EMBL" id="JBHSOF010000069">
    <property type="protein sequence ID" value="MFC5667841.1"/>
    <property type="molecule type" value="Genomic_DNA"/>
</dbReference>
<keyword evidence="11" id="KW-1185">Reference proteome</keyword>
<evidence type="ECO:0000256" key="8">
    <source>
        <dbReference type="SAM" id="Phobius"/>
    </source>
</evidence>
<feature type="transmembrane region" description="Helical" evidence="8">
    <location>
        <begin position="249"/>
        <end position="270"/>
    </location>
</feature>
<keyword evidence="4 8" id="KW-0812">Transmembrane</keyword>
<evidence type="ECO:0000256" key="3">
    <source>
        <dbReference type="ARBA" id="ARBA00022475"/>
    </source>
</evidence>
<evidence type="ECO:0000313" key="10">
    <source>
        <dbReference type="EMBL" id="MFC5667841.1"/>
    </source>
</evidence>
<dbReference type="InterPro" id="IPR004869">
    <property type="entry name" value="MMPL_dom"/>
</dbReference>
<keyword evidence="6 8" id="KW-0472">Membrane</keyword>
<dbReference type="InterPro" id="IPR050545">
    <property type="entry name" value="Mycobact_MmpL"/>
</dbReference>
<reference evidence="11" key="1">
    <citation type="journal article" date="2019" name="Int. J. Syst. Evol. Microbiol.">
        <title>The Global Catalogue of Microorganisms (GCM) 10K type strain sequencing project: providing services to taxonomists for standard genome sequencing and annotation.</title>
        <authorList>
            <consortium name="The Broad Institute Genomics Platform"/>
            <consortium name="The Broad Institute Genome Sequencing Center for Infectious Disease"/>
            <person name="Wu L."/>
            <person name="Ma J."/>
        </authorList>
    </citation>
    <scope>NUCLEOTIDE SEQUENCE [LARGE SCALE GENOMIC DNA]</scope>
    <source>
        <strain evidence="11">CGMCC 4.1437</strain>
    </source>
</reference>
<protein>
    <submittedName>
        <fullName evidence="10">MMPL family transporter</fullName>
    </submittedName>
</protein>
<gene>
    <name evidence="10" type="ORF">ACFP3U_33365</name>
</gene>
<comment type="caution">
    <text evidence="10">The sequence shown here is derived from an EMBL/GenBank/DDBJ whole genome shotgun (WGS) entry which is preliminary data.</text>
</comment>
<organism evidence="10 11">
    <name type="scientific">Kitasatospora misakiensis</name>
    <dbReference type="NCBI Taxonomy" id="67330"/>
    <lineage>
        <taxon>Bacteria</taxon>
        <taxon>Bacillati</taxon>
        <taxon>Actinomycetota</taxon>
        <taxon>Actinomycetes</taxon>
        <taxon>Kitasatosporales</taxon>
        <taxon>Streptomycetaceae</taxon>
        <taxon>Kitasatospora</taxon>
    </lineage>
</organism>
<name>A0ABW0XFJ7_9ACTN</name>
<keyword evidence="3" id="KW-1003">Cell membrane</keyword>
<dbReference type="Proteomes" id="UP001595975">
    <property type="component" value="Unassembled WGS sequence"/>
</dbReference>
<dbReference type="InterPro" id="IPR000731">
    <property type="entry name" value="SSD"/>
</dbReference>
<feature type="region of interest" description="Disordered" evidence="7">
    <location>
        <begin position="1"/>
        <end position="24"/>
    </location>
</feature>
<feature type="compositionally biased region" description="Basic and acidic residues" evidence="7">
    <location>
        <begin position="1"/>
        <end position="18"/>
    </location>
</feature>
<evidence type="ECO:0000256" key="7">
    <source>
        <dbReference type="SAM" id="MobiDB-lite"/>
    </source>
</evidence>
<dbReference type="PANTHER" id="PTHR33406:SF11">
    <property type="entry name" value="MEMBRANE PROTEIN SCO6666-RELATED"/>
    <property type="match status" value="1"/>
</dbReference>
<proteinExistence type="inferred from homology"/>
<feature type="transmembrane region" description="Helical" evidence="8">
    <location>
        <begin position="223"/>
        <end position="243"/>
    </location>
</feature>
<evidence type="ECO:0000259" key="9">
    <source>
        <dbReference type="PROSITE" id="PS50156"/>
    </source>
</evidence>
<dbReference type="Gene3D" id="1.20.1640.10">
    <property type="entry name" value="Multidrug efflux transporter AcrB transmembrane domain"/>
    <property type="match status" value="2"/>
</dbReference>
<feature type="transmembrane region" description="Helical" evidence="8">
    <location>
        <begin position="612"/>
        <end position="633"/>
    </location>
</feature>
<comment type="similarity">
    <text evidence="2">Belongs to the resistance-nodulation-cell division (RND) (TC 2.A.6) family. MmpL subfamily.</text>
</comment>
<accession>A0ABW0XFJ7</accession>
<feature type="domain" description="SSD" evidence="9">
    <location>
        <begin position="201"/>
        <end position="345"/>
    </location>
</feature>
<feature type="transmembrane region" description="Helical" evidence="8">
    <location>
        <begin position="197"/>
        <end position="216"/>
    </location>
</feature>
<evidence type="ECO:0000256" key="4">
    <source>
        <dbReference type="ARBA" id="ARBA00022692"/>
    </source>
</evidence>
<keyword evidence="5 8" id="KW-1133">Transmembrane helix</keyword>
<dbReference type="SUPFAM" id="SSF82866">
    <property type="entry name" value="Multidrug efflux transporter AcrB transmembrane domain"/>
    <property type="match status" value="2"/>
</dbReference>
<feature type="transmembrane region" description="Helical" evidence="8">
    <location>
        <begin position="291"/>
        <end position="314"/>
    </location>
</feature>
<feature type="transmembrane region" description="Helical" evidence="8">
    <location>
        <begin position="571"/>
        <end position="592"/>
    </location>
</feature>
<feature type="transmembrane region" description="Helical" evidence="8">
    <location>
        <begin position="654"/>
        <end position="675"/>
    </location>
</feature>